<dbReference type="SUPFAM" id="SSF52833">
    <property type="entry name" value="Thioredoxin-like"/>
    <property type="match status" value="1"/>
</dbReference>
<evidence type="ECO:0000313" key="4">
    <source>
        <dbReference type="EnsemblProtists" id="EOD18388"/>
    </source>
</evidence>
<dbReference type="InterPro" id="IPR000889">
    <property type="entry name" value="Glutathione_peroxidase"/>
</dbReference>
<reference evidence="4" key="2">
    <citation type="submission" date="2024-10" db="UniProtKB">
        <authorList>
            <consortium name="EnsemblProtists"/>
        </authorList>
    </citation>
    <scope>IDENTIFICATION</scope>
</reference>
<sequence>CLQFGRQERGSPKEIRAFADGYGARFDIYAKVNVNGRSADPVFTYLKRHLSDGLGSSIKWNFTKFLVDRDGKPRRRFSPSTSPLALRADIERLLDASSAAQDAE</sequence>
<dbReference type="EnsemblProtists" id="EOD12173">
    <property type="protein sequence ID" value="EOD12173"/>
    <property type="gene ID" value="EMIHUDRAFT_67177"/>
</dbReference>
<dbReference type="OMA" id="YNADFPM"/>
<dbReference type="Gene3D" id="3.40.30.10">
    <property type="entry name" value="Glutaredoxin"/>
    <property type="match status" value="1"/>
</dbReference>
<dbReference type="PROSITE" id="PS51355">
    <property type="entry name" value="GLUTATHIONE_PEROXID_3"/>
    <property type="match status" value="1"/>
</dbReference>
<keyword evidence="3" id="KW-0560">Oxidoreductase</keyword>
<keyword evidence="5" id="KW-1185">Reference proteome</keyword>
<accession>A0A0D3J4F3</accession>
<dbReference type="GO" id="GO:0004601">
    <property type="term" value="F:peroxidase activity"/>
    <property type="evidence" value="ECO:0007669"/>
    <property type="project" value="UniProtKB-KW"/>
</dbReference>
<name>A0A0D3J4F3_EMIH1</name>
<dbReference type="HOGENOM" id="CLU_029507_4_1_1"/>
<evidence type="ECO:0008006" key="6">
    <source>
        <dbReference type="Google" id="ProtNLM"/>
    </source>
</evidence>
<dbReference type="PIRSF" id="PIRSF000303">
    <property type="entry name" value="Glutathion_perox"/>
    <property type="match status" value="1"/>
</dbReference>
<organism evidence="4 5">
    <name type="scientific">Emiliania huxleyi (strain CCMP1516)</name>
    <dbReference type="NCBI Taxonomy" id="280463"/>
    <lineage>
        <taxon>Eukaryota</taxon>
        <taxon>Haptista</taxon>
        <taxon>Haptophyta</taxon>
        <taxon>Prymnesiophyceae</taxon>
        <taxon>Isochrysidales</taxon>
        <taxon>Noelaerhabdaceae</taxon>
        <taxon>Emiliania</taxon>
    </lineage>
</organism>
<dbReference type="KEGG" id="ehx:EMIHUDRAFT_67177"/>
<dbReference type="Proteomes" id="UP000013827">
    <property type="component" value="Unassembled WGS sequence"/>
</dbReference>
<dbReference type="InterPro" id="IPR036249">
    <property type="entry name" value="Thioredoxin-like_sf"/>
</dbReference>
<dbReference type="PANTHER" id="PTHR11592:SF78">
    <property type="entry name" value="GLUTATHIONE PEROXIDASE"/>
    <property type="match status" value="1"/>
</dbReference>
<dbReference type="KEGG" id="ehx:EMIHUDRAFT_61670"/>
<dbReference type="AlphaFoldDB" id="A0A0D3J4F3"/>
<keyword evidence="2" id="KW-0575">Peroxidase</keyword>
<evidence type="ECO:0000313" key="5">
    <source>
        <dbReference type="Proteomes" id="UP000013827"/>
    </source>
</evidence>
<dbReference type="PaxDb" id="2903-EOD12173"/>
<comment type="similarity">
    <text evidence="1">Belongs to the glutathione peroxidase family.</text>
</comment>
<evidence type="ECO:0000256" key="3">
    <source>
        <dbReference type="ARBA" id="ARBA00023002"/>
    </source>
</evidence>
<dbReference type="eggNOG" id="KOG1651">
    <property type="taxonomic scope" value="Eukaryota"/>
</dbReference>
<dbReference type="STRING" id="2903.R1BQ18"/>
<dbReference type="RefSeq" id="XP_005770817.1">
    <property type="nucleotide sequence ID" value="XM_005770760.1"/>
</dbReference>
<dbReference type="RefSeq" id="XP_005764602.1">
    <property type="nucleotide sequence ID" value="XM_005764545.1"/>
</dbReference>
<dbReference type="Pfam" id="PF00255">
    <property type="entry name" value="GSHPx"/>
    <property type="match status" value="1"/>
</dbReference>
<evidence type="ECO:0000256" key="1">
    <source>
        <dbReference type="ARBA" id="ARBA00006926"/>
    </source>
</evidence>
<reference evidence="5" key="1">
    <citation type="journal article" date="2013" name="Nature">
        <title>Pan genome of the phytoplankton Emiliania underpins its global distribution.</title>
        <authorList>
            <person name="Read B.A."/>
            <person name="Kegel J."/>
            <person name="Klute M.J."/>
            <person name="Kuo A."/>
            <person name="Lefebvre S.C."/>
            <person name="Maumus F."/>
            <person name="Mayer C."/>
            <person name="Miller J."/>
            <person name="Monier A."/>
            <person name="Salamov A."/>
            <person name="Young J."/>
            <person name="Aguilar M."/>
            <person name="Claverie J.M."/>
            <person name="Frickenhaus S."/>
            <person name="Gonzalez K."/>
            <person name="Herman E.K."/>
            <person name="Lin Y.C."/>
            <person name="Napier J."/>
            <person name="Ogata H."/>
            <person name="Sarno A.F."/>
            <person name="Shmutz J."/>
            <person name="Schroeder D."/>
            <person name="de Vargas C."/>
            <person name="Verret F."/>
            <person name="von Dassow P."/>
            <person name="Valentin K."/>
            <person name="Van de Peer Y."/>
            <person name="Wheeler G."/>
            <person name="Dacks J.B."/>
            <person name="Delwiche C.F."/>
            <person name="Dyhrman S.T."/>
            <person name="Glockner G."/>
            <person name="John U."/>
            <person name="Richards T."/>
            <person name="Worden A.Z."/>
            <person name="Zhang X."/>
            <person name="Grigoriev I.V."/>
            <person name="Allen A.E."/>
            <person name="Bidle K."/>
            <person name="Borodovsky M."/>
            <person name="Bowler C."/>
            <person name="Brownlee C."/>
            <person name="Cock J.M."/>
            <person name="Elias M."/>
            <person name="Gladyshev V.N."/>
            <person name="Groth M."/>
            <person name="Guda C."/>
            <person name="Hadaegh A."/>
            <person name="Iglesias-Rodriguez M.D."/>
            <person name="Jenkins J."/>
            <person name="Jones B.M."/>
            <person name="Lawson T."/>
            <person name="Leese F."/>
            <person name="Lindquist E."/>
            <person name="Lobanov A."/>
            <person name="Lomsadze A."/>
            <person name="Malik S.B."/>
            <person name="Marsh M.E."/>
            <person name="Mackinder L."/>
            <person name="Mock T."/>
            <person name="Mueller-Roeber B."/>
            <person name="Pagarete A."/>
            <person name="Parker M."/>
            <person name="Probert I."/>
            <person name="Quesneville H."/>
            <person name="Raines C."/>
            <person name="Rensing S.A."/>
            <person name="Riano-Pachon D.M."/>
            <person name="Richier S."/>
            <person name="Rokitta S."/>
            <person name="Shiraiwa Y."/>
            <person name="Soanes D.M."/>
            <person name="van der Giezen M."/>
            <person name="Wahlund T.M."/>
            <person name="Williams B."/>
            <person name="Wilson W."/>
            <person name="Wolfe G."/>
            <person name="Wurch L.L."/>
        </authorList>
    </citation>
    <scope>NUCLEOTIDE SEQUENCE</scope>
</reference>
<dbReference type="GeneID" id="17258214"/>
<dbReference type="GO" id="GO:0006979">
    <property type="term" value="P:response to oxidative stress"/>
    <property type="evidence" value="ECO:0007669"/>
    <property type="project" value="InterPro"/>
</dbReference>
<dbReference type="GeneID" id="19046389"/>
<dbReference type="EnsemblProtists" id="EOD18388">
    <property type="protein sequence ID" value="EOD18388"/>
    <property type="gene ID" value="EMIHUDRAFT_61670"/>
</dbReference>
<proteinExistence type="inferred from homology"/>
<evidence type="ECO:0000256" key="2">
    <source>
        <dbReference type="ARBA" id="ARBA00022559"/>
    </source>
</evidence>
<dbReference type="PANTHER" id="PTHR11592">
    <property type="entry name" value="GLUTATHIONE PEROXIDASE"/>
    <property type="match status" value="1"/>
</dbReference>
<protein>
    <recommendedName>
        <fullName evidence="6">Glutathione peroxidase</fullName>
    </recommendedName>
</protein>